<evidence type="ECO:0000313" key="2">
    <source>
        <dbReference type="Proteomes" id="UP000075618"/>
    </source>
</evidence>
<organism evidence="1 2">
    <name type="scientific">Streptococcus mitis</name>
    <dbReference type="NCBI Taxonomy" id="28037"/>
    <lineage>
        <taxon>Bacteria</taxon>
        <taxon>Bacillati</taxon>
        <taxon>Bacillota</taxon>
        <taxon>Bacilli</taxon>
        <taxon>Lactobacillales</taxon>
        <taxon>Streptococcaceae</taxon>
        <taxon>Streptococcus</taxon>
        <taxon>Streptococcus mitis group</taxon>
    </lineage>
</organism>
<dbReference type="Proteomes" id="UP000075618">
    <property type="component" value="Unassembled WGS sequence"/>
</dbReference>
<accession>A0A150NH32</accession>
<dbReference type="PATRIC" id="fig|28037.237.peg.1682"/>
<proteinExistence type="predicted"/>
<comment type="caution">
    <text evidence="1">The sequence shown here is derived from an EMBL/GenBank/DDBJ whole genome shotgun (WGS) entry which is preliminary data.</text>
</comment>
<dbReference type="EMBL" id="LROT01000029">
    <property type="protein sequence ID" value="KYF32779.1"/>
    <property type="molecule type" value="Genomic_DNA"/>
</dbReference>
<dbReference type="AlphaFoldDB" id="A0A150NH32"/>
<name>A0A150NH32_STRMT</name>
<gene>
    <name evidence="1" type="ORF">SMI10712_01225</name>
</gene>
<protein>
    <submittedName>
        <fullName evidence="1">Fumarate reductase, flavoprotein subunit</fullName>
    </submittedName>
</protein>
<reference evidence="1 2" key="1">
    <citation type="submission" date="2016-01" db="EMBL/GenBank/DDBJ databases">
        <title>Highly variable Streptococcus oralis are common among viridans streptococci isolated from primates.</title>
        <authorList>
            <person name="Denapaite D."/>
            <person name="Rieger M."/>
            <person name="Koendgen S."/>
            <person name="Brueckner R."/>
            <person name="Ochigava I."/>
            <person name="Kappeler P."/>
            <person name="Maetz-Rensing K."/>
            <person name="Leendertz F."/>
            <person name="Hakenbeck R."/>
        </authorList>
    </citation>
    <scope>NUCLEOTIDE SEQUENCE [LARGE SCALE GENOMIC DNA]</scope>
    <source>
        <strain evidence="1 2">10712</strain>
    </source>
</reference>
<evidence type="ECO:0000313" key="1">
    <source>
        <dbReference type="EMBL" id="KYF32779.1"/>
    </source>
</evidence>
<sequence length="37" mass="4476">MDATFDDFRIFVKITEKLRNAQALLRKDAEDFDWENL</sequence>